<proteinExistence type="predicted"/>
<accession>A0A918KB30</accession>
<reference evidence="2" key="1">
    <citation type="journal article" date="2014" name="Int. J. Syst. Evol. Microbiol.">
        <title>Complete genome sequence of Corynebacterium casei LMG S-19264T (=DSM 44701T), isolated from a smear-ripened cheese.</title>
        <authorList>
            <consortium name="US DOE Joint Genome Institute (JGI-PGF)"/>
            <person name="Walter F."/>
            <person name="Albersmeier A."/>
            <person name="Kalinowski J."/>
            <person name="Ruckert C."/>
        </authorList>
    </citation>
    <scope>NUCLEOTIDE SEQUENCE</scope>
    <source>
        <strain evidence="2">KCTC 22169</strain>
    </source>
</reference>
<evidence type="ECO:0008006" key="4">
    <source>
        <dbReference type="Google" id="ProtNLM"/>
    </source>
</evidence>
<comment type="caution">
    <text evidence="2">The sequence shown here is derived from an EMBL/GenBank/DDBJ whole genome shotgun (WGS) entry which is preliminary data.</text>
</comment>
<protein>
    <recommendedName>
        <fullName evidence="4">Tetratricopeptide repeat protein</fullName>
    </recommendedName>
</protein>
<sequence length="172" mass="18488">MVATPVQLRHTQVRRWLATPGALMLSGLILVGCATQSSDPFRPDTGGKPESPARTETSEPAMDSGDVVAGLRREAWEQQAVGEWEAAAGLLERALRIDASKAELYHQIAEVRLGQERFAEAEQVAAKGLSLVADDPELEASLWRATAQARSGQGDMSGAREARERACALGYC</sequence>
<dbReference type="Proteomes" id="UP000626148">
    <property type="component" value="Unassembled WGS sequence"/>
</dbReference>
<dbReference type="SUPFAM" id="SSF48452">
    <property type="entry name" value="TPR-like"/>
    <property type="match status" value="1"/>
</dbReference>
<evidence type="ECO:0000313" key="3">
    <source>
        <dbReference type="Proteomes" id="UP000626148"/>
    </source>
</evidence>
<evidence type="ECO:0000313" key="2">
    <source>
        <dbReference type="EMBL" id="GGX55648.1"/>
    </source>
</evidence>
<dbReference type="AlphaFoldDB" id="A0A918KB30"/>
<feature type="region of interest" description="Disordered" evidence="1">
    <location>
        <begin position="38"/>
        <end position="64"/>
    </location>
</feature>
<feature type="compositionally biased region" description="Basic and acidic residues" evidence="1">
    <location>
        <begin position="41"/>
        <end position="57"/>
    </location>
</feature>
<dbReference type="RefSeq" id="WP_189608888.1">
    <property type="nucleotide sequence ID" value="NZ_BMXR01000005.1"/>
</dbReference>
<name>A0A918KB30_9GAMM</name>
<dbReference type="EMBL" id="BMXR01000005">
    <property type="protein sequence ID" value="GGX55648.1"/>
    <property type="molecule type" value="Genomic_DNA"/>
</dbReference>
<evidence type="ECO:0000256" key="1">
    <source>
        <dbReference type="SAM" id="MobiDB-lite"/>
    </source>
</evidence>
<reference evidence="2" key="2">
    <citation type="submission" date="2020-09" db="EMBL/GenBank/DDBJ databases">
        <authorList>
            <person name="Sun Q."/>
            <person name="Kim S."/>
        </authorList>
    </citation>
    <scope>NUCLEOTIDE SEQUENCE</scope>
    <source>
        <strain evidence="2">KCTC 22169</strain>
    </source>
</reference>
<gene>
    <name evidence="2" type="ORF">GCM10007392_24170</name>
</gene>
<dbReference type="Gene3D" id="1.25.40.10">
    <property type="entry name" value="Tetratricopeptide repeat domain"/>
    <property type="match status" value="1"/>
</dbReference>
<keyword evidence="3" id="KW-1185">Reference proteome</keyword>
<dbReference type="InterPro" id="IPR011990">
    <property type="entry name" value="TPR-like_helical_dom_sf"/>
</dbReference>
<organism evidence="2 3">
    <name type="scientific">Saccharospirillum salsuginis</name>
    <dbReference type="NCBI Taxonomy" id="418750"/>
    <lineage>
        <taxon>Bacteria</taxon>
        <taxon>Pseudomonadati</taxon>
        <taxon>Pseudomonadota</taxon>
        <taxon>Gammaproteobacteria</taxon>
        <taxon>Oceanospirillales</taxon>
        <taxon>Saccharospirillaceae</taxon>
        <taxon>Saccharospirillum</taxon>
    </lineage>
</organism>